<name>B8GFD2_METPE</name>
<dbReference type="GeneID" id="7270196"/>
<evidence type="ECO:0000259" key="1">
    <source>
        <dbReference type="Pfam" id="PF00850"/>
    </source>
</evidence>
<dbReference type="InterPro" id="IPR000286">
    <property type="entry name" value="HDACs"/>
</dbReference>
<reference evidence="2 3" key="1">
    <citation type="journal article" date="2015" name="Genome Announc.">
        <title>Complete Genome Sequence of Methanosphaerula palustris E1-9CT, a Hydrogenotrophic Methanogen Isolated from a Minerotrophic Fen Peatland.</title>
        <authorList>
            <person name="Cadillo-Quiroz H."/>
            <person name="Browne P."/>
            <person name="Kyrpides N."/>
            <person name="Woyke T."/>
            <person name="Goodwin L."/>
            <person name="Detter C."/>
            <person name="Yavitt J.B."/>
            <person name="Zinder S.H."/>
        </authorList>
    </citation>
    <scope>NUCLEOTIDE SEQUENCE [LARGE SCALE GENOMIC DNA]</scope>
    <source>
        <strain evidence="3">ATCC BAA-1556 / DSM 19958 / E1-9c</strain>
    </source>
</reference>
<proteinExistence type="predicted"/>
<dbReference type="eggNOG" id="arCOG00324">
    <property type="taxonomic scope" value="Archaea"/>
</dbReference>
<evidence type="ECO:0000313" key="2">
    <source>
        <dbReference type="EMBL" id="ACL15980.1"/>
    </source>
</evidence>
<dbReference type="GO" id="GO:0040029">
    <property type="term" value="P:epigenetic regulation of gene expression"/>
    <property type="evidence" value="ECO:0007669"/>
    <property type="project" value="TreeGrafter"/>
</dbReference>
<dbReference type="Pfam" id="PF00850">
    <property type="entry name" value="Hist_deacetyl"/>
    <property type="match status" value="1"/>
</dbReference>
<feature type="domain" description="Histone deacetylase" evidence="1">
    <location>
        <begin position="34"/>
        <end position="286"/>
    </location>
</feature>
<dbReference type="EMBL" id="CP001338">
    <property type="protein sequence ID" value="ACL15980.1"/>
    <property type="molecule type" value="Genomic_DNA"/>
</dbReference>
<dbReference type="STRING" id="521011.Mpal_0609"/>
<dbReference type="PANTHER" id="PTHR10625">
    <property type="entry name" value="HISTONE DEACETYLASE HDAC1-RELATED"/>
    <property type="match status" value="1"/>
</dbReference>
<dbReference type="CDD" id="cd09992">
    <property type="entry name" value="HDAC_classII"/>
    <property type="match status" value="1"/>
</dbReference>
<dbReference type="Gene3D" id="3.40.800.20">
    <property type="entry name" value="Histone deacetylase domain"/>
    <property type="match status" value="1"/>
</dbReference>
<dbReference type="InterPro" id="IPR023696">
    <property type="entry name" value="Ureohydrolase_dom_sf"/>
</dbReference>
<dbReference type="RefSeq" id="WP_012617299.1">
    <property type="nucleotide sequence ID" value="NC_011832.1"/>
</dbReference>
<organism evidence="2 3">
    <name type="scientific">Methanosphaerula palustris (strain ATCC BAA-1556 / DSM 19958 / E1-9c)</name>
    <dbReference type="NCBI Taxonomy" id="521011"/>
    <lineage>
        <taxon>Archaea</taxon>
        <taxon>Methanobacteriati</taxon>
        <taxon>Methanobacteriota</taxon>
        <taxon>Stenosarchaea group</taxon>
        <taxon>Methanomicrobia</taxon>
        <taxon>Methanomicrobiales</taxon>
        <taxon>Methanoregulaceae</taxon>
        <taxon>Methanosphaerula</taxon>
    </lineage>
</organism>
<accession>B8GFD2</accession>
<evidence type="ECO:0000313" key="3">
    <source>
        <dbReference type="Proteomes" id="UP000002457"/>
    </source>
</evidence>
<dbReference type="SUPFAM" id="SSF52768">
    <property type="entry name" value="Arginase/deacetylase"/>
    <property type="match status" value="1"/>
</dbReference>
<dbReference type="PRINTS" id="PR01270">
    <property type="entry name" value="HDASUPER"/>
</dbReference>
<sequence>MSPRCSVIQGQVFSAHDLCLHDECSTRLREVEAGIPRGVVTHDPVMATEADLLTVHDYHYVRRIRSLCCDGGVYYLDPSTYLTAESFTVASFAAGSAIDAAQRALDGEHCFALVRPPGHHAEPDRGMGFCLFNNAAIAATHLQREGMRVAIVDWDLHHGNGTQKIFYSSDQVLYCSIHQQNTFPRTGWVDEIGTGAGKGFTLNAPLQPGATITDYRLVLEEIFGAAIKRFRPDLVIVSAGQDPLGDDPKSGMLLRPQDFGTMAGILAGTVETPLALVLEGGYGPSHHLAIAEVLKTLQGKSRVREEGEVSAAPLRSTREIVSLLKRLI</sequence>
<dbReference type="PANTHER" id="PTHR10625:SF10">
    <property type="entry name" value="HISTONE DEACETYLASE HDAC1"/>
    <property type="match status" value="1"/>
</dbReference>
<keyword evidence="3" id="KW-1185">Reference proteome</keyword>
<dbReference type="InterPro" id="IPR023801">
    <property type="entry name" value="His_deacetylse_dom"/>
</dbReference>
<dbReference type="HOGENOM" id="CLU_007727_8_2_2"/>
<protein>
    <submittedName>
        <fullName evidence="2">Histone deacetylase superfamily</fullName>
    </submittedName>
</protein>
<dbReference type="InterPro" id="IPR037138">
    <property type="entry name" value="His_deacetylse_dom_sf"/>
</dbReference>
<dbReference type="KEGG" id="mpl:Mpal_0609"/>
<dbReference type="AlphaFoldDB" id="B8GFD2"/>
<dbReference type="GO" id="GO:0004407">
    <property type="term" value="F:histone deacetylase activity"/>
    <property type="evidence" value="ECO:0007669"/>
    <property type="project" value="TreeGrafter"/>
</dbReference>
<gene>
    <name evidence="2" type="ordered locus">Mpal_0609</name>
</gene>
<dbReference type="OrthoDB" id="147549at2157"/>
<dbReference type="Proteomes" id="UP000002457">
    <property type="component" value="Chromosome"/>
</dbReference>